<evidence type="ECO:0000313" key="2">
    <source>
        <dbReference type="Proteomes" id="UP001295444"/>
    </source>
</evidence>
<reference evidence="1" key="1">
    <citation type="submission" date="2022-03" db="EMBL/GenBank/DDBJ databases">
        <authorList>
            <person name="Alioto T."/>
            <person name="Alioto T."/>
            <person name="Gomez Garrido J."/>
        </authorList>
    </citation>
    <scope>NUCLEOTIDE SEQUENCE</scope>
</reference>
<dbReference type="AlphaFoldDB" id="A0AAD1SHG9"/>
<proteinExistence type="predicted"/>
<accession>A0AAD1SHG9</accession>
<gene>
    <name evidence="1" type="ORF">PECUL_23A008653</name>
</gene>
<name>A0AAD1SHG9_PELCU</name>
<protein>
    <submittedName>
        <fullName evidence="1">Uncharacterized protein</fullName>
    </submittedName>
</protein>
<dbReference type="EMBL" id="OW240917">
    <property type="protein sequence ID" value="CAH2301614.1"/>
    <property type="molecule type" value="Genomic_DNA"/>
</dbReference>
<dbReference type="Proteomes" id="UP001295444">
    <property type="component" value="Chromosome 06"/>
</dbReference>
<keyword evidence="2" id="KW-1185">Reference proteome</keyword>
<evidence type="ECO:0000313" key="1">
    <source>
        <dbReference type="EMBL" id="CAH2301614.1"/>
    </source>
</evidence>
<sequence length="181" mass="20392">MLFRPNMVDIPDSEVGSTCSDIQQREHMDSQTASSVETVLRDAQAPATKQDIQKLLLNMRQMFTADLDLIKVEVQGVTARIQSSEEDNLDTRHEMSNMHETLHQVQSAQATMALKLDLTEDHSRRANLKIRCIPDTVDSNELPHYLRRVMAELLPSNQAKRVGFDGFFRIKKSAQASSAAP</sequence>
<organism evidence="1 2">
    <name type="scientific">Pelobates cultripes</name>
    <name type="common">Western spadefoot toad</name>
    <dbReference type="NCBI Taxonomy" id="61616"/>
    <lineage>
        <taxon>Eukaryota</taxon>
        <taxon>Metazoa</taxon>
        <taxon>Chordata</taxon>
        <taxon>Craniata</taxon>
        <taxon>Vertebrata</taxon>
        <taxon>Euteleostomi</taxon>
        <taxon>Amphibia</taxon>
        <taxon>Batrachia</taxon>
        <taxon>Anura</taxon>
        <taxon>Pelobatoidea</taxon>
        <taxon>Pelobatidae</taxon>
        <taxon>Pelobates</taxon>
    </lineage>
</organism>